<dbReference type="PANTHER" id="PTHR15337">
    <property type="entry name" value="ANTERIOR GRADIENT PROTEIN-RELATED"/>
    <property type="match status" value="1"/>
</dbReference>
<dbReference type="Gene3D" id="3.40.30.10">
    <property type="entry name" value="Glutaredoxin"/>
    <property type="match status" value="1"/>
</dbReference>
<sequence>MKPHFKHLVSSFLLLFTFTIYAQDSIHFDESGLETIIQRSKTENKPIFYMIYADWCPHCKNIKATTLKDPEVISFINTNYVFAGLDFEKPGSESFKSKYNIKTFPTFLVLDSNGIELARFTGELKKDKFLSEVKIALNPKQQLPYLKAEYEKDKTNGVNLMRYLVALKKGNDRKELNPIAHEYFEQLPDEKMVSEINWKIFTNGVSDISSREYLFVINNQQAFAAITSQKRVNDKFKNSVIELLKPIVKTSDTANYTKQRAIAKTIVAPVIDSLLFQFDLDHYETNKDWTKYKKIATENIKKHVWNSPKNIKEIVLNVMRNSTDAPSLNQSLSWIKHSNELEESYDGILLEARVQRKLNNIPVAIVMTKKAKAFSTSMGWDGKEADKLLADLLERQRTAVKPVPKTKK</sequence>
<evidence type="ECO:0000313" key="5">
    <source>
        <dbReference type="Proteomes" id="UP001232117"/>
    </source>
</evidence>
<dbReference type="PANTHER" id="PTHR15337:SF11">
    <property type="entry name" value="THIOREDOXIN DOMAIN-CONTAINING PROTEIN"/>
    <property type="match status" value="1"/>
</dbReference>
<evidence type="ECO:0000256" key="1">
    <source>
        <dbReference type="ARBA" id="ARBA00022729"/>
    </source>
</evidence>
<dbReference type="PROSITE" id="PS51352">
    <property type="entry name" value="THIOREDOXIN_2"/>
    <property type="match status" value="1"/>
</dbReference>
<dbReference type="InterPro" id="IPR013766">
    <property type="entry name" value="Thioredoxin_domain"/>
</dbReference>
<keyword evidence="5" id="KW-1185">Reference proteome</keyword>
<dbReference type="Pfam" id="PF13098">
    <property type="entry name" value="Thioredoxin_2"/>
    <property type="match status" value="1"/>
</dbReference>
<organism evidence="4 5">
    <name type="scientific">Flavobacterium keumense</name>
    <dbReference type="NCBI Taxonomy" id="1306518"/>
    <lineage>
        <taxon>Bacteria</taxon>
        <taxon>Pseudomonadati</taxon>
        <taxon>Bacteroidota</taxon>
        <taxon>Flavobacteriia</taxon>
        <taxon>Flavobacteriales</taxon>
        <taxon>Flavobacteriaceae</taxon>
        <taxon>Flavobacterium</taxon>
    </lineage>
</organism>
<dbReference type="InterPro" id="IPR012336">
    <property type="entry name" value="Thioredoxin-like_fold"/>
</dbReference>
<dbReference type="Proteomes" id="UP001232117">
    <property type="component" value="Chromosome"/>
</dbReference>
<proteinExistence type="predicted"/>
<evidence type="ECO:0000256" key="2">
    <source>
        <dbReference type="SAM" id="SignalP"/>
    </source>
</evidence>
<dbReference type="InterPro" id="IPR036249">
    <property type="entry name" value="Thioredoxin-like_sf"/>
</dbReference>
<keyword evidence="1 2" id="KW-0732">Signal</keyword>
<name>A0ABY8N3P9_9FLAO</name>
<protein>
    <submittedName>
        <fullName evidence="4">Thioredoxin fold domain-containing protein</fullName>
    </submittedName>
</protein>
<dbReference type="InterPro" id="IPR051099">
    <property type="entry name" value="AGR/TXD"/>
</dbReference>
<feature type="domain" description="Thioredoxin" evidence="3">
    <location>
        <begin position="7"/>
        <end position="138"/>
    </location>
</feature>
<gene>
    <name evidence="4" type="ORF">MG292_09375</name>
</gene>
<feature type="signal peptide" evidence="2">
    <location>
        <begin position="1"/>
        <end position="22"/>
    </location>
</feature>
<reference evidence="4 5" key="1">
    <citation type="submission" date="2022-02" db="EMBL/GenBank/DDBJ databases">
        <authorList>
            <person name="Cha I.-T."/>
            <person name="Lee K.-E."/>
            <person name="Park S.-J."/>
        </authorList>
    </citation>
    <scope>NUCLEOTIDE SEQUENCE [LARGE SCALE GENOMIC DNA]</scope>
    <source>
        <strain evidence="4 5">K3R-10</strain>
    </source>
</reference>
<dbReference type="RefSeq" id="WP_264532990.1">
    <property type="nucleotide sequence ID" value="NZ_CP092332.1"/>
</dbReference>
<dbReference type="EMBL" id="CP092332">
    <property type="protein sequence ID" value="WGK94283.1"/>
    <property type="molecule type" value="Genomic_DNA"/>
</dbReference>
<reference evidence="4 5" key="2">
    <citation type="submission" date="2023-06" db="EMBL/GenBank/DDBJ databases">
        <title>Complete Genome Sequence of Flavobacterium keumense K3R-10.</title>
        <authorList>
            <person name="Jeong H."/>
            <person name="Jhang S.Y."/>
            <person name="Kim J.N."/>
        </authorList>
    </citation>
    <scope>NUCLEOTIDE SEQUENCE [LARGE SCALE GENOMIC DNA]</scope>
    <source>
        <strain evidence="4 5">K3R-10</strain>
    </source>
</reference>
<feature type="chain" id="PRO_5045780239" evidence="2">
    <location>
        <begin position="23"/>
        <end position="408"/>
    </location>
</feature>
<accession>A0ABY8N3P9</accession>
<evidence type="ECO:0000313" key="4">
    <source>
        <dbReference type="EMBL" id="WGK94283.1"/>
    </source>
</evidence>
<evidence type="ECO:0000259" key="3">
    <source>
        <dbReference type="PROSITE" id="PS51352"/>
    </source>
</evidence>
<dbReference type="SUPFAM" id="SSF52833">
    <property type="entry name" value="Thioredoxin-like"/>
    <property type="match status" value="1"/>
</dbReference>